<gene>
    <name evidence="1" type="ORF">AVCANL283_09020</name>
</gene>
<organism evidence="1 2">
    <name type="scientific">Campylobacter canadensis</name>
    <dbReference type="NCBI Taxonomy" id="449520"/>
    <lineage>
        <taxon>Bacteria</taxon>
        <taxon>Pseudomonadati</taxon>
        <taxon>Campylobacterota</taxon>
        <taxon>Epsilonproteobacteria</taxon>
        <taxon>Campylobacterales</taxon>
        <taxon>Campylobacteraceae</taxon>
        <taxon>Campylobacter</taxon>
    </lineage>
</organism>
<dbReference type="RefSeq" id="WP_224316348.1">
    <property type="nucleotide sequence ID" value="NZ_JACGBD010000112.1"/>
</dbReference>
<comment type="caution">
    <text evidence="1">The sequence shown here is derived from an EMBL/GenBank/DDBJ whole genome shotgun (WGS) entry which is preliminary data.</text>
</comment>
<name>A0ABS7WV75_9BACT</name>
<evidence type="ECO:0000313" key="2">
    <source>
        <dbReference type="Proteomes" id="UP000786183"/>
    </source>
</evidence>
<proteinExistence type="predicted"/>
<dbReference type="Proteomes" id="UP000786183">
    <property type="component" value="Unassembled WGS sequence"/>
</dbReference>
<sequence length="128" mass="14273">TFKYIGATISNSTMLQTIFKVEYDYNEKMLKAISGYNTDFSLGSNPTIFQKNAYNDSIKALLPNEVVAIAFTQTKTPQLFGSAYSYSLNARAIDVTTGKARGIINSWVESAAKNLQAKNYIYTETARR</sequence>
<keyword evidence="2" id="KW-1185">Reference proteome</keyword>
<protein>
    <submittedName>
        <fullName evidence="1">Uncharacterized protein</fullName>
    </submittedName>
</protein>
<reference evidence="1 2" key="1">
    <citation type="submission" date="2020-07" db="EMBL/GenBank/DDBJ databases">
        <title>Transfer of Campylobacter canadensis to the novel genus Avispirillum gen. nov., that also includes two novel species recovered from migratory waterfowl: Avispirillum anseris sp. nov. and Avispirillum brantae sp. nov.</title>
        <authorList>
            <person name="Miller W.G."/>
            <person name="Chapman M.H."/>
            <person name="Yee E."/>
            <person name="Inglis G.D."/>
        </authorList>
    </citation>
    <scope>NUCLEOTIDE SEQUENCE [LARGE SCALE GENOMIC DNA]</scope>
    <source>
        <strain evidence="1 2">L283</strain>
    </source>
</reference>
<accession>A0ABS7WV75</accession>
<dbReference type="EMBL" id="JACGBB010000098">
    <property type="protein sequence ID" value="MBZ7988227.1"/>
    <property type="molecule type" value="Genomic_DNA"/>
</dbReference>
<evidence type="ECO:0000313" key="1">
    <source>
        <dbReference type="EMBL" id="MBZ7988227.1"/>
    </source>
</evidence>
<feature type="non-terminal residue" evidence="1">
    <location>
        <position position="128"/>
    </location>
</feature>
<feature type="non-terminal residue" evidence="1">
    <location>
        <position position="1"/>
    </location>
</feature>